<evidence type="ECO:0000256" key="3">
    <source>
        <dbReference type="ARBA" id="ARBA00022829"/>
    </source>
</evidence>
<keyword evidence="14" id="KW-1185">Reference proteome</keyword>
<evidence type="ECO:0000256" key="8">
    <source>
        <dbReference type="ARBA" id="ARBA00026144"/>
    </source>
</evidence>
<evidence type="ECO:0000313" key="14">
    <source>
        <dbReference type="Proteomes" id="UP000186817"/>
    </source>
</evidence>
<dbReference type="SUPFAM" id="SSF55729">
    <property type="entry name" value="Acyl-CoA N-acyltransferases (Nat)"/>
    <property type="match status" value="1"/>
</dbReference>
<proteinExistence type="inferred from homology"/>
<dbReference type="InterPro" id="IPR045141">
    <property type="entry name" value="NAA60-like"/>
</dbReference>
<evidence type="ECO:0000256" key="4">
    <source>
        <dbReference type="ARBA" id="ARBA00022853"/>
    </source>
</evidence>
<accession>A0A1Q9DJZ0</accession>
<dbReference type="PROSITE" id="PS51186">
    <property type="entry name" value="GNAT"/>
    <property type="match status" value="1"/>
</dbReference>
<dbReference type="GO" id="GO:0000139">
    <property type="term" value="C:Golgi membrane"/>
    <property type="evidence" value="ECO:0007669"/>
    <property type="project" value="TreeGrafter"/>
</dbReference>
<dbReference type="Proteomes" id="UP000186817">
    <property type="component" value="Unassembled WGS sequence"/>
</dbReference>
<dbReference type="EC" id="2.3.1.259" evidence="7"/>
<dbReference type="CDD" id="cd04301">
    <property type="entry name" value="NAT_SF"/>
    <property type="match status" value="1"/>
</dbReference>
<dbReference type="Gene3D" id="3.40.630.30">
    <property type="match status" value="1"/>
</dbReference>
<sequence length="645" mass="71386">MDVRSSAETKRGAEMRLVSSAADHSRSLALSASAPTLAFTESQAALRANELANRKELWNLRADIEKEKLRHVAPFPFFGRAMRFQDKFAALQITDDGRFSYSFVGLNHEGCTCCCSSQAMMSSIRRWLHRCGYHIKEGVLQSTSPRSSRVVSTAGLMASASPSFPPECLAAAATPPLRAVVHEKLRQSGGLEGLGGLASVHFRPLKKEDRKELEQLHHEWFPVAYPASFYDEVFQSRTVQSLAAIAGDILLGAATFRTTFAEPRFDMTSVLQGGLRSCMEGYAGYILTLGVVDGARGHGLAKALLQQSIKRIKAVLPKVQAIWVHVACYNQQAKALYESQGLQLVRCFPRFYSFYNKSWDSLLYVLYINGGKPPDSLPLQVVQDEIAATLSCHSFGELLVRLGFWVSSLAGLRYCTRSVPTASFEKVDVEDSEPVLVEDDPKSRVRTYEGILVSTLEEEPLEPVAELEPEGTATIQGLAMLRHEIEEVGGRARLVNVIRSSSRFAIVVSPYFQPNMAVVHSLHLSLSPRRPRRTQLPFVGSGTKRDARASTMKSGDIWRLTQERRRAPKPKFSKSGSTGMLPAAAPSPKPGDTRQSMFSKPSNSMPQLPALVDKKDKKDGKARELTTVSDWRDFYKQRAQELLGS</sequence>
<comment type="catalytic activity">
    <reaction evidence="9">
        <text>L-lysyl-[protein] + acetyl-CoA = N(6)-acetyl-L-lysyl-[protein] + CoA + H(+)</text>
        <dbReference type="Rhea" id="RHEA:45948"/>
        <dbReference type="Rhea" id="RHEA-COMP:9752"/>
        <dbReference type="Rhea" id="RHEA-COMP:10731"/>
        <dbReference type="ChEBI" id="CHEBI:15378"/>
        <dbReference type="ChEBI" id="CHEBI:29969"/>
        <dbReference type="ChEBI" id="CHEBI:57287"/>
        <dbReference type="ChEBI" id="CHEBI:57288"/>
        <dbReference type="ChEBI" id="CHEBI:61930"/>
        <dbReference type="EC" id="2.3.1.48"/>
    </reaction>
</comment>
<evidence type="ECO:0000256" key="10">
    <source>
        <dbReference type="ARBA" id="ARBA00048848"/>
    </source>
</evidence>
<dbReference type="PANTHER" id="PTHR14744">
    <property type="entry name" value="N-ALPHA-ACETYLTRANSFERASE 60"/>
    <property type="match status" value="1"/>
</dbReference>
<dbReference type="GO" id="GO:0007059">
    <property type="term" value="P:chromosome segregation"/>
    <property type="evidence" value="ECO:0007669"/>
    <property type="project" value="UniProtKB-KW"/>
</dbReference>
<keyword evidence="4" id="KW-0156">Chromatin regulator</keyword>
<evidence type="ECO:0000259" key="12">
    <source>
        <dbReference type="PROSITE" id="PS51186"/>
    </source>
</evidence>
<protein>
    <recommendedName>
        <fullName evidence="8">N-alpha-acetyltransferase 60</fullName>
        <ecNumber evidence="7">2.3.1.259</ecNumber>
        <ecNumber evidence="1">2.3.1.48</ecNumber>
    </recommendedName>
</protein>
<feature type="region of interest" description="Disordered" evidence="11">
    <location>
        <begin position="532"/>
        <end position="624"/>
    </location>
</feature>
<feature type="domain" description="N-acetyltransferase" evidence="12">
    <location>
        <begin position="200"/>
        <end position="369"/>
    </location>
</feature>
<organism evidence="13 14">
    <name type="scientific">Symbiodinium microadriaticum</name>
    <name type="common">Dinoflagellate</name>
    <name type="synonym">Zooxanthella microadriatica</name>
    <dbReference type="NCBI Taxonomy" id="2951"/>
    <lineage>
        <taxon>Eukaryota</taxon>
        <taxon>Sar</taxon>
        <taxon>Alveolata</taxon>
        <taxon>Dinophyceae</taxon>
        <taxon>Suessiales</taxon>
        <taxon>Symbiodiniaceae</taxon>
        <taxon>Symbiodinium</taxon>
    </lineage>
</organism>
<keyword evidence="3" id="KW-0159">Chromosome partition</keyword>
<comment type="catalytic activity">
    <reaction evidence="10">
        <text>N-terminal L-methionyl-[transmembrane protein] + acetyl-CoA = N-terminal N(alpha)-acetyl-L-methionyl-[transmembrane protein] + CoA + H(+)</text>
        <dbReference type="Rhea" id="RHEA:50604"/>
        <dbReference type="Rhea" id="RHEA-COMP:12745"/>
        <dbReference type="Rhea" id="RHEA-COMP:12746"/>
        <dbReference type="ChEBI" id="CHEBI:15378"/>
        <dbReference type="ChEBI" id="CHEBI:57287"/>
        <dbReference type="ChEBI" id="CHEBI:57288"/>
        <dbReference type="ChEBI" id="CHEBI:64731"/>
        <dbReference type="ChEBI" id="CHEBI:133414"/>
        <dbReference type="EC" id="2.3.1.259"/>
    </reaction>
</comment>
<reference evidence="13 14" key="1">
    <citation type="submission" date="2016-02" db="EMBL/GenBank/DDBJ databases">
        <title>Genome analysis of coral dinoflagellate symbionts highlights evolutionary adaptations to a symbiotic lifestyle.</title>
        <authorList>
            <person name="Aranda M."/>
            <person name="Li Y."/>
            <person name="Liew Y.J."/>
            <person name="Baumgarten S."/>
            <person name="Simakov O."/>
            <person name="Wilson M."/>
            <person name="Piel J."/>
            <person name="Ashoor H."/>
            <person name="Bougouffa S."/>
            <person name="Bajic V.B."/>
            <person name="Ryu T."/>
            <person name="Ravasi T."/>
            <person name="Bayer T."/>
            <person name="Micklem G."/>
            <person name="Kim H."/>
            <person name="Bhak J."/>
            <person name="Lajeunesse T.C."/>
            <person name="Voolstra C.R."/>
        </authorList>
    </citation>
    <scope>NUCLEOTIDE SEQUENCE [LARGE SCALE GENOMIC DNA]</scope>
    <source>
        <strain evidence="13 14">CCMP2467</strain>
    </source>
</reference>
<evidence type="ECO:0000256" key="2">
    <source>
        <dbReference type="ARBA" id="ARBA00022679"/>
    </source>
</evidence>
<comment type="caution">
    <text evidence="13">The sequence shown here is derived from an EMBL/GenBank/DDBJ whole genome shotgun (WGS) entry which is preliminary data.</text>
</comment>
<gene>
    <name evidence="13" type="primary">MCC1</name>
    <name evidence="13" type="ORF">AK812_SmicGene22407</name>
</gene>
<dbReference type="InterPro" id="IPR000182">
    <property type="entry name" value="GNAT_dom"/>
</dbReference>
<evidence type="ECO:0000256" key="5">
    <source>
        <dbReference type="ARBA" id="ARBA00023315"/>
    </source>
</evidence>
<comment type="similarity">
    <text evidence="6">Belongs to the acetyltransferase family. NAA60 subfamily.</text>
</comment>
<evidence type="ECO:0000256" key="9">
    <source>
        <dbReference type="ARBA" id="ARBA00048017"/>
    </source>
</evidence>
<feature type="compositionally biased region" description="Polar residues" evidence="11">
    <location>
        <begin position="593"/>
        <end position="606"/>
    </location>
</feature>
<evidence type="ECO:0000313" key="13">
    <source>
        <dbReference type="EMBL" id="OLP95460.1"/>
    </source>
</evidence>
<evidence type="ECO:0000256" key="6">
    <source>
        <dbReference type="ARBA" id="ARBA00025774"/>
    </source>
</evidence>
<feature type="compositionally biased region" description="Basic and acidic residues" evidence="11">
    <location>
        <begin position="612"/>
        <end position="624"/>
    </location>
</feature>
<dbReference type="OrthoDB" id="47374at2759"/>
<dbReference type="AlphaFoldDB" id="A0A1Q9DJZ0"/>
<keyword evidence="2 13" id="KW-0808">Transferase</keyword>
<dbReference type="GO" id="GO:0120518">
    <property type="term" value="F:protein N-terminal-methionine acetyltransferase activity"/>
    <property type="evidence" value="ECO:0007669"/>
    <property type="project" value="UniProtKB-EC"/>
</dbReference>
<dbReference type="GO" id="GO:0004402">
    <property type="term" value="F:histone acetyltransferase activity"/>
    <property type="evidence" value="ECO:0007669"/>
    <property type="project" value="TreeGrafter"/>
</dbReference>
<name>A0A1Q9DJZ0_SYMMI</name>
<dbReference type="EMBL" id="LSRX01000501">
    <property type="protein sequence ID" value="OLP95460.1"/>
    <property type="molecule type" value="Genomic_DNA"/>
</dbReference>
<evidence type="ECO:0000256" key="1">
    <source>
        <dbReference type="ARBA" id="ARBA00013184"/>
    </source>
</evidence>
<dbReference type="Pfam" id="PF00583">
    <property type="entry name" value="Acetyltransf_1"/>
    <property type="match status" value="1"/>
</dbReference>
<dbReference type="InterPro" id="IPR016181">
    <property type="entry name" value="Acyl_CoA_acyltransferase"/>
</dbReference>
<keyword evidence="5" id="KW-0012">Acyltransferase</keyword>
<evidence type="ECO:0000256" key="7">
    <source>
        <dbReference type="ARBA" id="ARBA00026111"/>
    </source>
</evidence>
<evidence type="ECO:0000256" key="11">
    <source>
        <dbReference type="SAM" id="MobiDB-lite"/>
    </source>
</evidence>
<dbReference type="EC" id="2.3.1.48" evidence="1"/>
<dbReference type="PANTHER" id="PTHR14744:SF15">
    <property type="entry name" value="N-ALPHA-ACETYLTRANSFERASE 60"/>
    <property type="match status" value="1"/>
</dbReference>